<accession>A0AAE3G638</accession>
<dbReference type="RefSeq" id="WP_253478046.1">
    <property type="nucleotide sequence ID" value="NZ_JALJXV010000005.1"/>
</dbReference>
<dbReference type="Gene3D" id="3.60.21.10">
    <property type="match status" value="1"/>
</dbReference>
<dbReference type="CDD" id="cd07402">
    <property type="entry name" value="MPP_GpdQ"/>
    <property type="match status" value="1"/>
</dbReference>
<dbReference type="NCBIfam" id="NF008359">
    <property type="entry name" value="PRK11148.1"/>
    <property type="match status" value="1"/>
</dbReference>
<proteinExistence type="inferred from homology"/>
<dbReference type="InterPro" id="IPR004843">
    <property type="entry name" value="Calcineurin-like_PHP"/>
</dbReference>
<protein>
    <submittedName>
        <fullName evidence="6">Icc protein</fullName>
    </submittedName>
</protein>
<dbReference type="SUPFAM" id="SSF56300">
    <property type="entry name" value="Metallo-dependent phosphatases"/>
    <property type="match status" value="1"/>
</dbReference>
<gene>
    <name evidence="6" type="ORF">J2T57_002251</name>
</gene>
<keyword evidence="3" id="KW-0408">Iron</keyword>
<dbReference type="GO" id="GO:0004112">
    <property type="term" value="F:cyclic-nucleotide phosphodiesterase activity"/>
    <property type="evidence" value="ECO:0007669"/>
    <property type="project" value="InterPro"/>
</dbReference>
<dbReference type="InterPro" id="IPR026575">
    <property type="entry name" value="GpdQ/CpdA-like"/>
</dbReference>
<dbReference type="Pfam" id="PF00149">
    <property type="entry name" value="Metallophos"/>
    <property type="match status" value="1"/>
</dbReference>
<evidence type="ECO:0000259" key="5">
    <source>
        <dbReference type="Pfam" id="PF00149"/>
    </source>
</evidence>
<keyword evidence="7" id="KW-1185">Reference proteome</keyword>
<dbReference type="Proteomes" id="UP001205843">
    <property type="component" value="Unassembled WGS sequence"/>
</dbReference>
<dbReference type="GO" id="GO:0046872">
    <property type="term" value="F:metal ion binding"/>
    <property type="evidence" value="ECO:0007669"/>
    <property type="project" value="UniProtKB-KW"/>
</dbReference>
<dbReference type="InterPro" id="IPR029052">
    <property type="entry name" value="Metallo-depent_PP-like"/>
</dbReference>
<evidence type="ECO:0000256" key="1">
    <source>
        <dbReference type="ARBA" id="ARBA00022723"/>
    </source>
</evidence>
<dbReference type="PANTHER" id="PTHR42988">
    <property type="entry name" value="PHOSPHOHYDROLASE"/>
    <property type="match status" value="1"/>
</dbReference>
<evidence type="ECO:0000313" key="6">
    <source>
        <dbReference type="EMBL" id="MCP1675103.1"/>
    </source>
</evidence>
<evidence type="ECO:0000256" key="4">
    <source>
        <dbReference type="ARBA" id="ARBA00025742"/>
    </source>
</evidence>
<dbReference type="EMBL" id="JALJXV010000005">
    <property type="protein sequence ID" value="MCP1675103.1"/>
    <property type="molecule type" value="Genomic_DNA"/>
</dbReference>
<evidence type="ECO:0000256" key="3">
    <source>
        <dbReference type="ARBA" id="ARBA00023004"/>
    </source>
</evidence>
<evidence type="ECO:0000313" key="7">
    <source>
        <dbReference type="Proteomes" id="UP001205843"/>
    </source>
</evidence>
<reference evidence="6" key="1">
    <citation type="submission" date="2022-03" db="EMBL/GenBank/DDBJ databases">
        <title>Genomic Encyclopedia of Type Strains, Phase III (KMG-III): the genomes of soil and plant-associated and newly described type strains.</title>
        <authorList>
            <person name="Whitman W."/>
        </authorList>
    </citation>
    <scope>NUCLEOTIDE SEQUENCE</scope>
    <source>
        <strain evidence="6">ANL 6-2</strain>
    </source>
</reference>
<dbReference type="InterPro" id="IPR050884">
    <property type="entry name" value="CNP_phosphodiesterase-III"/>
</dbReference>
<comment type="similarity">
    <text evidence="4">Belongs to the cyclic nucleotide phosphodiesterase class-III family.</text>
</comment>
<feature type="domain" description="Calcineurin-like phosphoesterase" evidence="5">
    <location>
        <begin position="16"/>
        <end position="204"/>
    </location>
</feature>
<comment type="caution">
    <text evidence="6">The sequence shown here is derived from an EMBL/GenBank/DDBJ whole genome shotgun (WGS) entry which is preliminary data.</text>
</comment>
<dbReference type="PANTHER" id="PTHR42988:SF2">
    <property type="entry name" value="CYCLIC NUCLEOTIDE PHOSPHODIESTERASE CBUA0032-RELATED"/>
    <property type="match status" value="1"/>
</dbReference>
<organism evidence="6 7">
    <name type="scientific">Natronocella acetinitrilica</name>
    <dbReference type="NCBI Taxonomy" id="414046"/>
    <lineage>
        <taxon>Bacteria</taxon>
        <taxon>Pseudomonadati</taxon>
        <taxon>Pseudomonadota</taxon>
        <taxon>Gammaproteobacteria</taxon>
        <taxon>Chromatiales</taxon>
        <taxon>Ectothiorhodospiraceae</taxon>
        <taxon>Natronocella</taxon>
    </lineage>
</organism>
<name>A0AAE3G638_9GAMM</name>
<keyword evidence="1" id="KW-0479">Metal-binding</keyword>
<dbReference type="AlphaFoldDB" id="A0AAE3G638"/>
<sequence length="273" mass="30152">MTDGPASNARDSVCLLQLTDPHLFSDGQGALAGVSTSATWHSVLSEVQRRGPRPDAVLVTGDLVHDHRESTYRRLMDDLQVFDAPVYVLPGNHDDGSLMASVFADHDTIRWVGHVVLGEWLVVMLDSTIAGSPGGHLSSDELDRLARTLRDHAERPTLVALHHHPVDVGSAWIDAIGVDNGQDLMELLERHPQARIVLWGHVHQEVDQRLGALRMLATPSTCIQFLPGARNFTLDEIAPGWRYLRLQADGGVETWVERLERLPTGLDLSLRGY</sequence>
<evidence type="ECO:0000256" key="2">
    <source>
        <dbReference type="ARBA" id="ARBA00022801"/>
    </source>
</evidence>
<keyword evidence="2" id="KW-0378">Hydrolase</keyword>